<evidence type="ECO:0000259" key="4">
    <source>
        <dbReference type="Pfam" id="PF00134"/>
    </source>
</evidence>
<dbReference type="InterPro" id="IPR039361">
    <property type="entry name" value="Cyclin"/>
</dbReference>
<dbReference type="AlphaFoldDB" id="A0A7N0V8X9"/>
<dbReference type="EnsemblPlants" id="Kaladp0278s0020.1.v1.1">
    <property type="protein sequence ID" value="Kaladp0278s0020.1.v1.1.CDS.1"/>
    <property type="gene ID" value="Kaladp0278s0020.v1.1"/>
</dbReference>
<dbReference type="Pfam" id="PF00134">
    <property type="entry name" value="Cyclin_N"/>
    <property type="match status" value="1"/>
</dbReference>
<keyword evidence="6" id="KW-1185">Reference proteome</keyword>
<sequence length="133" mass="14744">MVLGFVTGMALAGLLLLSIGVTNFDRLLSGVGVRKGKPWMGQLAAVVCLSLAAEMEVIAVTLLVDLQVEGAKYVFEAKTVQRMELLVLSALKWKMNHVTLFSFLEVWFEQGVHLKFLNMCEIRFVLVITVLLC</sequence>
<organism evidence="5 6">
    <name type="scientific">Kalanchoe fedtschenkoi</name>
    <name type="common">Lavender scallops</name>
    <name type="synonym">South American air plant</name>
    <dbReference type="NCBI Taxonomy" id="63787"/>
    <lineage>
        <taxon>Eukaryota</taxon>
        <taxon>Viridiplantae</taxon>
        <taxon>Streptophyta</taxon>
        <taxon>Embryophyta</taxon>
        <taxon>Tracheophyta</taxon>
        <taxon>Spermatophyta</taxon>
        <taxon>Magnoliopsida</taxon>
        <taxon>eudicotyledons</taxon>
        <taxon>Gunneridae</taxon>
        <taxon>Pentapetalae</taxon>
        <taxon>Saxifragales</taxon>
        <taxon>Crassulaceae</taxon>
        <taxon>Kalanchoe</taxon>
    </lineage>
</organism>
<feature type="transmembrane region" description="Helical" evidence="3">
    <location>
        <begin position="44"/>
        <end position="64"/>
    </location>
</feature>
<proteinExistence type="predicted"/>
<keyword evidence="2" id="KW-0131">Cell cycle</keyword>
<dbReference type="SUPFAM" id="SSF47954">
    <property type="entry name" value="Cyclin-like"/>
    <property type="match status" value="1"/>
</dbReference>
<evidence type="ECO:0000256" key="3">
    <source>
        <dbReference type="SAM" id="Phobius"/>
    </source>
</evidence>
<reference evidence="5" key="1">
    <citation type="submission" date="2021-01" db="UniProtKB">
        <authorList>
            <consortium name="EnsemblPlants"/>
        </authorList>
    </citation>
    <scope>IDENTIFICATION</scope>
</reference>
<keyword evidence="1" id="KW-0132">Cell division</keyword>
<evidence type="ECO:0000256" key="2">
    <source>
        <dbReference type="ARBA" id="ARBA00023306"/>
    </source>
</evidence>
<feature type="domain" description="Cyclin N-terminal" evidence="4">
    <location>
        <begin position="19"/>
        <end position="96"/>
    </location>
</feature>
<name>A0A7N0V8X9_KALFE</name>
<keyword evidence="3" id="KW-0812">Transmembrane</keyword>
<dbReference type="Proteomes" id="UP000594263">
    <property type="component" value="Unplaced"/>
</dbReference>
<protein>
    <recommendedName>
        <fullName evidence="4">Cyclin N-terminal domain-containing protein</fullName>
    </recommendedName>
</protein>
<keyword evidence="3" id="KW-0472">Membrane</keyword>
<dbReference type="GO" id="GO:0051301">
    <property type="term" value="P:cell division"/>
    <property type="evidence" value="ECO:0007669"/>
    <property type="project" value="UniProtKB-KW"/>
</dbReference>
<keyword evidence="3" id="KW-1133">Transmembrane helix</keyword>
<evidence type="ECO:0000313" key="6">
    <source>
        <dbReference type="Proteomes" id="UP000594263"/>
    </source>
</evidence>
<dbReference type="InterPro" id="IPR006671">
    <property type="entry name" value="Cyclin_N"/>
</dbReference>
<evidence type="ECO:0000256" key="1">
    <source>
        <dbReference type="ARBA" id="ARBA00022618"/>
    </source>
</evidence>
<accession>A0A7N0V8X9</accession>
<evidence type="ECO:0000313" key="5">
    <source>
        <dbReference type="EnsemblPlants" id="Kaladp0278s0020.1.v1.1.CDS.1"/>
    </source>
</evidence>
<dbReference type="PANTHER" id="PTHR10177">
    <property type="entry name" value="CYCLINS"/>
    <property type="match status" value="1"/>
</dbReference>
<dbReference type="InterPro" id="IPR036915">
    <property type="entry name" value="Cyclin-like_sf"/>
</dbReference>
<dbReference type="Gene3D" id="1.10.472.10">
    <property type="entry name" value="Cyclin-like"/>
    <property type="match status" value="2"/>
</dbReference>
<dbReference type="Gramene" id="Kaladp0278s0020.1.v1.1">
    <property type="protein sequence ID" value="Kaladp0278s0020.1.v1.1.CDS.1"/>
    <property type="gene ID" value="Kaladp0278s0020.v1.1"/>
</dbReference>